<dbReference type="InterPro" id="IPR039421">
    <property type="entry name" value="Type_1_exporter"/>
</dbReference>
<evidence type="ECO:0000313" key="11">
    <source>
        <dbReference type="Proteomes" id="UP000463857"/>
    </source>
</evidence>
<keyword evidence="6 7" id="KW-0472">Membrane</keyword>
<gene>
    <name evidence="10" type="primary">cydC</name>
    <name evidence="10" type="ORF">EK0264_14570</name>
</gene>
<dbReference type="Gene3D" id="3.40.50.300">
    <property type="entry name" value="P-loop containing nucleotide triphosphate hydrolases"/>
    <property type="match status" value="1"/>
</dbReference>
<dbReference type="InterPro" id="IPR003593">
    <property type="entry name" value="AAA+_ATPase"/>
</dbReference>
<keyword evidence="2 7" id="KW-0812">Transmembrane</keyword>
<dbReference type="InterPro" id="IPR017871">
    <property type="entry name" value="ABC_transporter-like_CS"/>
</dbReference>
<comment type="subcellular location">
    <subcellularLocation>
        <location evidence="1">Cell membrane</location>
        <topology evidence="1">Multi-pass membrane protein</topology>
    </subcellularLocation>
</comment>
<dbReference type="InterPro" id="IPR014223">
    <property type="entry name" value="ABC_CydC/D"/>
</dbReference>
<organism evidence="10 11">
    <name type="scientific">Epidermidibacterium keratini</name>
    <dbReference type="NCBI Taxonomy" id="1891644"/>
    <lineage>
        <taxon>Bacteria</taxon>
        <taxon>Bacillati</taxon>
        <taxon>Actinomycetota</taxon>
        <taxon>Actinomycetes</taxon>
        <taxon>Sporichthyales</taxon>
        <taxon>Sporichthyaceae</taxon>
        <taxon>Epidermidibacterium</taxon>
    </lineage>
</organism>
<keyword evidence="5 7" id="KW-1133">Transmembrane helix</keyword>
<feature type="transmembrane region" description="Helical" evidence="7">
    <location>
        <begin position="160"/>
        <end position="178"/>
    </location>
</feature>
<dbReference type="PANTHER" id="PTHR24221:SF653">
    <property type="entry name" value="TRANSPORT ATP-BINDING PROTEIN CYDC"/>
    <property type="match status" value="1"/>
</dbReference>
<evidence type="ECO:0000259" key="8">
    <source>
        <dbReference type="PROSITE" id="PS50893"/>
    </source>
</evidence>
<dbReference type="GO" id="GO:0140359">
    <property type="term" value="F:ABC-type transporter activity"/>
    <property type="evidence" value="ECO:0007669"/>
    <property type="project" value="InterPro"/>
</dbReference>
<evidence type="ECO:0000256" key="3">
    <source>
        <dbReference type="ARBA" id="ARBA00022741"/>
    </source>
</evidence>
<dbReference type="FunCoup" id="A0A7L4YRI4">
    <property type="interactions" value="36"/>
</dbReference>
<dbReference type="Pfam" id="PF00005">
    <property type="entry name" value="ABC_tran"/>
    <property type="match status" value="1"/>
</dbReference>
<dbReference type="GO" id="GO:0034040">
    <property type="term" value="F:ATPase-coupled lipid transmembrane transporter activity"/>
    <property type="evidence" value="ECO:0007669"/>
    <property type="project" value="TreeGrafter"/>
</dbReference>
<evidence type="ECO:0000256" key="2">
    <source>
        <dbReference type="ARBA" id="ARBA00022692"/>
    </source>
</evidence>
<dbReference type="InterPro" id="IPR003439">
    <property type="entry name" value="ABC_transporter-like_ATP-bd"/>
</dbReference>
<feature type="transmembrane region" description="Helical" evidence="7">
    <location>
        <begin position="20"/>
        <end position="44"/>
    </location>
</feature>
<dbReference type="InterPro" id="IPR036640">
    <property type="entry name" value="ABC1_TM_sf"/>
</dbReference>
<sequence length="550" mass="57526">MISDVARLIRLARPARTRLIGAILLAAGATGAAVALLAVSGWLIARASFEPPVLHLMVAVVAVRFFGISRGVLRYAERLVGHDAAFTALATVRQRLYAQLERLAPIGRLWRRGDLLDRLVADVDAVPNVLTRAVVPAVSGVLVMAAAVIAATIILPSAGAVLATALVIGAILGPWTVARADQRESAQLRDVQARRADLIAETVLAASDPGLAEIGPGRLAAVADLDVAEARLVRRAARRAGVANAATMLSLTAASAVIWWLGSGATQAGTLAAENATLLVLLPLGLLEVSGAMQPAVAAAAQAAASARRIFGVLDTPAERARPGAEVPAEPWPIVLRDAALTWPGADEPSVRDVDLHLAPGRRIAIAGPSGSGKSTVLAGLMEYADVTGGDYLVAGAPHAEYAADTVRSIYAWCDQQAHLFDTTIAENVRLSRPGASDEQIAAALDAARLSDWIASLPHGAETMVGQFGVRVSGGQRQRIGLARALLADRPVLLADEPTASLDRETADRLMRDLLAASGDRALVVVTHDRRYLGDFDVVLDLEATQLLAR</sequence>
<evidence type="ECO:0000256" key="1">
    <source>
        <dbReference type="ARBA" id="ARBA00004651"/>
    </source>
</evidence>
<dbReference type="SUPFAM" id="SSF90123">
    <property type="entry name" value="ABC transporter transmembrane region"/>
    <property type="match status" value="1"/>
</dbReference>
<dbReference type="KEGG" id="eke:EK0264_14570"/>
<evidence type="ECO:0000256" key="5">
    <source>
        <dbReference type="ARBA" id="ARBA00022989"/>
    </source>
</evidence>
<dbReference type="NCBIfam" id="TIGR02868">
    <property type="entry name" value="CydC"/>
    <property type="match status" value="1"/>
</dbReference>
<dbReference type="PROSITE" id="PS50929">
    <property type="entry name" value="ABC_TM1F"/>
    <property type="match status" value="1"/>
</dbReference>
<evidence type="ECO:0000313" key="10">
    <source>
        <dbReference type="EMBL" id="QHC01389.1"/>
    </source>
</evidence>
<dbReference type="InterPro" id="IPR011527">
    <property type="entry name" value="ABC1_TM_dom"/>
</dbReference>
<dbReference type="AlphaFoldDB" id="A0A7L4YRI4"/>
<dbReference type="GO" id="GO:0016887">
    <property type="term" value="F:ATP hydrolysis activity"/>
    <property type="evidence" value="ECO:0007669"/>
    <property type="project" value="InterPro"/>
</dbReference>
<dbReference type="EMBL" id="CP047156">
    <property type="protein sequence ID" value="QHC01389.1"/>
    <property type="molecule type" value="Genomic_DNA"/>
</dbReference>
<dbReference type="RefSeq" id="WP_159546526.1">
    <property type="nucleotide sequence ID" value="NZ_CP047156.1"/>
</dbReference>
<evidence type="ECO:0000256" key="4">
    <source>
        <dbReference type="ARBA" id="ARBA00022840"/>
    </source>
</evidence>
<dbReference type="Gene3D" id="1.20.1560.10">
    <property type="entry name" value="ABC transporter type 1, transmembrane domain"/>
    <property type="match status" value="1"/>
</dbReference>
<dbReference type="PROSITE" id="PS50893">
    <property type="entry name" value="ABC_TRANSPORTER_2"/>
    <property type="match status" value="1"/>
</dbReference>
<dbReference type="SUPFAM" id="SSF52540">
    <property type="entry name" value="P-loop containing nucleoside triphosphate hydrolases"/>
    <property type="match status" value="1"/>
</dbReference>
<evidence type="ECO:0000256" key="6">
    <source>
        <dbReference type="ARBA" id="ARBA00023136"/>
    </source>
</evidence>
<dbReference type="SMART" id="SM00382">
    <property type="entry name" value="AAA"/>
    <property type="match status" value="1"/>
</dbReference>
<proteinExistence type="predicted"/>
<keyword evidence="11" id="KW-1185">Reference proteome</keyword>
<feature type="domain" description="ABC transporter" evidence="8">
    <location>
        <begin position="336"/>
        <end position="548"/>
    </location>
</feature>
<evidence type="ECO:0000259" key="9">
    <source>
        <dbReference type="PROSITE" id="PS50929"/>
    </source>
</evidence>
<accession>A0A7L4YRI4</accession>
<name>A0A7L4YRI4_9ACTN</name>
<dbReference type="GO" id="GO:0005886">
    <property type="term" value="C:plasma membrane"/>
    <property type="evidence" value="ECO:0007669"/>
    <property type="project" value="UniProtKB-SubCell"/>
</dbReference>
<feature type="transmembrane region" description="Helical" evidence="7">
    <location>
        <begin position="133"/>
        <end position="154"/>
    </location>
</feature>
<feature type="transmembrane region" description="Helical" evidence="7">
    <location>
        <begin position="241"/>
        <end position="261"/>
    </location>
</feature>
<protein>
    <submittedName>
        <fullName evidence="10">Thiol reductant ABC exporter subunit CydC</fullName>
    </submittedName>
</protein>
<feature type="transmembrane region" description="Helical" evidence="7">
    <location>
        <begin position="56"/>
        <end position="73"/>
    </location>
</feature>
<dbReference type="Proteomes" id="UP000463857">
    <property type="component" value="Chromosome"/>
</dbReference>
<dbReference type="GO" id="GO:0005524">
    <property type="term" value="F:ATP binding"/>
    <property type="evidence" value="ECO:0007669"/>
    <property type="project" value="UniProtKB-KW"/>
</dbReference>
<keyword evidence="4" id="KW-0067">ATP-binding</keyword>
<feature type="domain" description="ABC transmembrane type-1" evidence="9">
    <location>
        <begin position="20"/>
        <end position="302"/>
    </location>
</feature>
<evidence type="ECO:0000256" key="7">
    <source>
        <dbReference type="SAM" id="Phobius"/>
    </source>
</evidence>
<reference evidence="10 11" key="1">
    <citation type="journal article" date="2018" name="Int. J. Syst. Evol. Microbiol.">
        <title>Epidermidibacterium keratini gen. nov., sp. nov., a member of the family Sporichthyaceae, isolated from keratin epidermis.</title>
        <authorList>
            <person name="Lee D.G."/>
            <person name="Trujillo M.E."/>
            <person name="Kang S."/>
            <person name="Nam J.J."/>
            <person name="Kim Y.J."/>
        </authorList>
    </citation>
    <scope>NUCLEOTIDE SEQUENCE [LARGE SCALE GENOMIC DNA]</scope>
    <source>
        <strain evidence="10 11">EPI-7</strain>
    </source>
</reference>
<dbReference type="PANTHER" id="PTHR24221">
    <property type="entry name" value="ATP-BINDING CASSETTE SUB-FAMILY B"/>
    <property type="match status" value="1"/>
</dbReference>
<keyword evidence="3" id="KW-0547">Nucleotide-binding</keyword>
<dbReference type="InterPro" id="IPR027417">
    <property type="entry name" value="P-loop_NTPase"/>
</dbReference>
<dbReference type="PROSITE" id="PS00211">
    <property type="entry name" value="ABC_TRANSPORTER_1"/>
    <property type="match status" value="1"/>
</dbReference>
<dbReference type="GO" id="GO:0034775">
    <property type="term" value="P:glutathione transmembrane transport"/>
    <property type="evidence" value="ECO:0007669"/>
    <property type="project" value="InterPro"/>
</dbReference>
<dbReference type="InParanoid" id="A0A7L4YRI4"/>
<dbReference type="GO" id="GO:0045454">
    <property type="term" value="P:cell redox homeostasis"/>
    <property type="evidence" value="ECO:0007669"/>
    <property type="project" value="InterPro"/>
</dbReference>
<dbReference type="OrthoDB" id="9806127at2"/>